<dbReference type="KEGG" id="kdj:28963758"/>
<reference evidence="3" key="3">
    <citation type="submission" date="2024-02" db="EMBL/GenBank/DDBJ databases">
        <title>Comparative genomics of Cryptococcus and Kwoniella reveals pathogenesis evolution and contrasting modes of karyotype evolution via chromosome fusion or intercentromeric recombination.</title>
        <authorList>
            <person name="Coelho M.A."/>
            <person name="David-Palma M."/>
            <person name="Shea T."/>
            <person name="Bowers K."/>
            <person name="McGinley-Smith S."/>
            <person name="Mohammad A.W."/>
            <person name="Gnirke A."/>
            <person name="Yurkov A.M."/>
            <person name="Nowrousian M."/>
            <person name="Sun S."/>
            <person name="Cuomo C.A."/>
            <person name="Heitman J."/>
        </authorList>
    </citation>
    <scope>NUCLEOTIDE SEQUENCE</scope>
    <source>
        <strain evidence="3">CBS 10117</strain>
    </source>
</reference>
<evidence type="ECO:0000313" key="3">
    <source>
        <dbReference type="EMBL" id="WWC57527.1"/>
    </source>
</evidence>
<dbReference type="OrthoDB" id="2560978at2759"/>
<keyword evidence="4" id="KW-1185">Reference proteome</keyword>
<dbReference type="VEuPathDB" id="FungiDB:I303_00059"/>
<protein>
    <submittedName>
        <fullName evidence="2">Uncharacterized protein</fullName>
    </submittedName>
</protein>
<sequence>MQYFQLSLALVSALLVVVVNASILPERHTNAAPDILVFRPWCQTMDQFEENFKKLCPIWIPPPTVSDGYYYSSTTFKKGDKDGSSDDWLARVNCLYVTLGNTINAGAAIAESLGGYAVVL</sequence>
<organism evidence="2">
    <name type="scientific">Kwoniella dejecticola CBS 10117</name>
    <dbReference type="NCBI Taxonomy" id="1296121"/>
    <lineage>
        <taxon>Eukaryota</taxon>
        <taxon>Fungi</taxon>
        <taxon>Dikarya</taxon>
        <taxon>Basidiomycota</taxon>
        <taxon>Agaricomycotina</taxon>
        <taxon>Tremellomycetes</taxon>
        <taxon>Tremellales</taxon>
        <taxon>Cryptococcaceae</taxon>
        <taxon>Kwoniella</taxon>
    </lineage>
</organism>
<name>A0A1A6ADY2_9TREE</name>
<evidence type="ECO:0000256" key="1">
    <source>
        <dbReference type="SAM" id="SignalP"/>
    </source>
</evidence>
<evidence type="ECO:0000313" key="4">
    <source>
        <dbReference type="Proteomes" id="UP000078595"/>
    </source>
</evidence>
<gene>
    <name evidence="2" type="ORF">I303_00059</name>
    <name evidence="3" type="ORF">I303_100059</name>
</gene>
<evidence type="ECO:0000313" key="2">
    <source>
        <dbReference type="EMBL" id="OBR88248.1"/>
    </source>
</evidence>
<dbReference type="RefSeq" id="XP_018266090.1">
    <property type="nucleotide sequence ID" value="XM_018403436.1"/>
</dbReference>
<dbReference type="Proteomes" id="UP000078595">
    <property type="component" value="Chromosome 1"/>
</dbReference>
<proteinExistence type="predicted"/>
<feature type="chain" id="PRO_5008342323" evidence="1">
    <location>
        <begin position="22"/>
        <end position="120"/>
    </location>
</feature>
<accession>A0A1A6ADY2</accession>
<dbReference type="EMBL" id="CP144530">
    <property type="protein sequence ID" value="WWC57527.1"/>
    <property type="molecule type" value="Genomic_DNA"/>
</dbReference>
<dbReference type="GeneID" id="28963758"/>
<feature type="signal peptide" evidence="1">
    <location>
        <begin position="1"/>
        <end position="21"/>
    </location>
</feature>
<reference evidence="2" key="1">
    <citation type="submission" date="2013-07" db="EMBL/GenBank/DDBJ databases">
        <title>The Genome Sequence of Cryptococcus dejecticola CBS10117.</title>
        <authorList>
            <consortium name="The Broad Institute Genome Sequencing Platform"/>
            <person name="Cuomo C."/>
            <person name="Litvintseva A."/>
            <person name="Chen Y."/>
            <person name="Heitman J."/>
            <person name="Sun S."/>
            <person name="Springer D."/>
            <person name="Dromer F."/>
            <person name="Young S.K."/>
            <person name="Zeng Q."/>
            <person name="Gargeya S."/>
            <person name="Fitzgerald M."/>
            <person name="Abouelleil A."/>
            <person name="Alvarado L."/>
            <person name="Berlin A.M."/>
            <person name="Chapman S.B."/>
            <person name="Dewar J."/>
            <person name="Goldberg J."/>
            <person name="Griggs A."/>
            <person name="Gujja S."/>
            <person name="Hansen M."/>
            <person name="Howarth C."/>
            <person name="Imamovic A."/>
            <person name="Larimer J."/>
            <person name="McCowan C."/>
            <person name="Murphy C."/>
            <person name="Pearson M."/>
            <person name="Priest M."/>
            <person name="Roberts A."/>
            <person name="Saif S."/>
            <person name="Shea T."/>
            <person name="Sykes S."/>
            <person name="Wortman J."/>
            <person name="Nusbaum C."/>
            <person name="Birren B."/>
        </authorList>
    </citation>
    <scope>NUCLEOTIDE SEQUENCE [LARGE SCALE GENOMIC DNA]</scope>
    <source>
        <strain evidence="2">CBS 10117</strain>
    </source>
</reference>
<keyword evidence="1" id="KW-0732">Signal</keyword>
<dbReference type="AlphaFoldDB" id="A0A1A6ADY2"/>
<dbReference type="EMBL" id="KI894027">
    <property type="protein sequence ID" value="OBR88248.1"/>
    <property type="molecule type" value="Genomic_DNA"/>
</dbReference>
<reference evidence="3" key="2">
    <citation type="submission" date="2013-07" db="EMBL/GenBank/DDBJ databases">
        <authorList>
            <consortium name="The Broad Institute Genome Sequencing Platform"/>
            <person name="Cuomo C."/>
            <person name="Litvintseva A."/>
            <person name="Chen Y."/>
            <person name="Heitman J."/>
            <person name="Sun S."/>
            <person name="Springer D."/>
            <person name="Dromer F."/>
            <person name="Young S.K."/>
            <person name="Zeng Q."/>
            <person name="Gargeya S."/>
            <person name="Fitzgerald M."/>
            <person name="Abouelleil A."/>
            <person name="Alvarado L."/>
            <person name="Berlin A.M."/>
            <person name="Chapman S.B."/>
            <person name="Dewar J."/>
            <person name="Goldberg J."/>
            <person name="Griggs A."/>
            <person name="Gujja S."/>
            <person name="Hansen M."/>
            <person name="Howarth C."/>
            <person name="Imamovic A."/>
            <person name="Larimer J."/>
            <person name="McCowan C."/>
            <person name="Murphy C."/>
            <person name="Pearson M."/>
            <person name="Priest M."/>
            <person name="Roberts A."/>
            <person name="Saif S."/>
            <person name="Shea T."/>
            <person name="Sykes S."/>
            <person name="Wortman J."/>
            <person name="Nusbaum C."/>
            <person name="Birren B."/>
        </authorList>
    </citation>
    <scope>NUCLEOTIDE SEQUENCE</scope>
    <source>
        <strain evidence="3">CBS 10117</strain>
    </source>
</reference>